<dbReference type="RefSeq" id="XP_029740149.1">
    <property type="nucleotide sequence ID" value="XM_029883472.1"/>
</dbReference>
<dbReference type="PANTHER" id="PTHR12242:SF1">
    <property type="entry name" value="MYND-TYPE DOMAIN-CONTAINING PROTEIN"/>
    <property type="match status" value="1"/>
</dbReference>
<evidence type="ECO:0000256" key="2">
    <source>
        <dbReference type="SAM" id="Phobius"/>
    </source>
</evidence>
<keyword evidence="2" id="KW-1133">Transmembrane helix</keyword>
<dbReference type="KEGG" id="sgra:EX895_002874"/>
<sequence length="476" mass="52382">MANLASHMTPKMDDAPAFVSHPNHSNHVQERLPEVSGISTKIYHHLGVDTPFDPQHRLVTSYILPVPALAAFRVLVAVYMLITALSTAVVEGIGTITYFSSLSYWGDCVYFLMSAIHTCSFSWALWRWKLASTQQGASRIEMVEKAYPLNAVARIDIARNKARIDAFGTQLHDGIEGELSYTRGSEFEVGARYPRSWLSRSFSRPLQVCHTLLVSTVSSFPLVVLVIFWSVLRGPAPLGDPYSAFSNIGKHTLNYVLTMLDLVVLSRTPLRPWWHLVPIVAFLGLYIGIVDITYHRYHVYVYSFFNVQQFGVTLVVVVCLLLAVFAVVCFLLTQALMLLREYVAAKLQGSGGWGSARAVGVPDDACIPTLRGPGPLGGGGKRVRPGHDVVHLRGRFPCNALTNGARSSGILVDDVHIQALSMVGSELNVDSVKPHMLRPDVRSADCDVRSLSRSASRLDVPTPDASSSQARLFRPV</sequence>
<gene>
    <name evidence="3" type="ORF">EX895_002874</name>
</gene>
<dbReference type="OrthoDB" id="419711at2759"/>
<feature type="region of interest" description="Disordered" evidence="1">
    <location>
        <begin position="452"/>
        <end position="476"/>
    </location>
</feature>
<feature type="transmembrane region" description="Helical" evidence="2">
    <location>
        <begin position="102"/>
        <end position="126"/>
    </location>
</feature>
<dbReference type="GO" id="GO:0016020">
    <property type="term" value="C:membrane"/>
    <property type="evidence" value="ECO:0007669"/>
    <property type="project" value="TreeGrafter"/>
</dbReference>
<evidence type="ECO:0000256" key="1">
    <source>
        <dbReference type="SAM" id="MobiDB-lite"/>
    </source>
</evidence>
<evidence type="ECO:0000313" key="3">
    <source>
        <dbReference type="EMBL" id="TKY88164.1"/>
    </source>
</evidence>
<feature type="transmembrane region" description="Helical" evidence="2">
    <location>
        <begin position="208"/>
        <end position="232"/>
    </location>
</feature>
<dbReference type="EMBL" id="SRRM01000010">
    <property type="protein sequence ID" value="TKY88164.1"/>
    <property type="molecule type" value="Genomic_DNA"/>
</dbReference>
<comment type="caution">
    <text evidence="3">The sequence shown here is derived from an EMBL/GenBank/DDBJ whole genome shotgun (WGS) entry which is preliminary data.</text>
</comment>
<accession>A0A4U7KU83</accession>
<organism evidence="3 4">
    <name type="scientific">Sporisorium graminicola</name>
    <dbReference type="NCBI Taxonomy" id="280036"/>
    <lineage>
        <taxon>Eukaryota</taxon>
        <taxon>Fungi</taxon>
        <taxon>Dikarya</taxon>
        <taxon>Basidiomycota</taxon>
        <taxon>Ustilaginomycotina</taxon>
        <taxon>Ustilaginomycetes</taxon>
        <taxon>Ustilaginales</taxon>
        <taxon>Ustilaginaceae</taxon>
        <taxon>Sporisorium</taxon>
    </lineage>
</organism>
<keyword evidence="2" id="KW-0472">Membrane</keyword>
<dbReference type="AlphaFoldDB" id="A0A4U7KU83"/>
<keyword evidence="4" id="KW-1185">Reference proteome</keyword>
<proteinExistence type="predicted"/>
<evidence type="ECO:0000313" key="4">
    <source>
        <dbReference type="Proteomes" id="UP000306050"/>
    </source>
</evidence>
<reference evidence="3 4" key="1">
    <citation type="submission" date="2019-05" db="EMBL/GenBank/DDBJ databases">
        <title>Sporisorium graminicola CBS 10092 draft sequencing and annotation.</title>
        <authorList>
            <person name="Solano-Gonzalez S."/>
            <person name="Caddick M.X."/>
            <person name="Darby A."/>
        </authorList>
    </citation>
    <scope>NUCLEOTIDE SEQUENCE [LARGE SCALE GENOMIC DNA]</scope>
    <source>
        <strain evidence="3 4">CBS 10092</strain>
    </source>
</reference>
<keyword evidence="2" id="KW-0812">Transmembrane</keyword>
<name>A0A4U7KU83_9BASI</name>
<dbReference type="PANTHER" id="PTHR12242">
    <property type="entry name" value="OS02G0130600 PROTEIN-RELATED"/>
    <property type="match status" value="1"/>
</dbReference>
<dbReference type="GeneID" id="40725769"/>
<protein>
    <submittedName>
        <fullName evidence="3">Uncharacterized protein</fullName>
    </submittedName>
</protein>
<feature type="transmembrane region" description="Helical" evidence="2">
    <location>
        <begin position="272"/>
        <end position="290"/>
    </location>
</feature>
<feature type="transmembrane region" description="Helical" evidence="2">
    <location>
        <begin position="310"/>
        <end position="332"/>
    </location>
</feature>
<dbReference type="Proteomes" id="UP000306050">
    <property type="component" value="Chromosome SGRAM_18"/>
</dbReference>
<feature type="transmembrane region" description="Helical" evidence="2">
    <location>
        <begin position="244"/>
        <end position="265"/>
    </location>
</feature>